<evidence type="ECO:0000313" key="1">
    <source>
        <dbReference type="EMBL" id="QGG94783.1"/>
    </source>
</evidence>
<dbReference type="KEGG" id="atq:GH723_06475"/>
<keyword evidence="2" id="KW-1185">Reference proteome</keyword>
<protein>
    <submittedName>
        <fullName evidence="1">Uncharacterized protein</fullName>
    </submittedName>
</protein>
<dbReference type="AlphaFoldDB" id="A0A5Q2RGF2"/>
<dbReference type="EMBL" id="CP045851">
    <property type="protein sequence ID" value="QGG94783.1"/>
    <property type="molecule type" value="Genomic_DNA"/>
</dbReference>
<name>A0A5Q2RGF2_9ACTN</name>
<dbReference type="RefSeq" id="WP_153758891.1">
    <property type="nucleotide sequence ID" value="NZ_CP045851.1"/>
</dbReference>
<dbReference type="Proteomes" id="UP000334019">
    <property type="component" value="Chromosome"/>
</dbReference>
<organism evidence="1 2">
    <name type="scientific">Actinomarinicola tropica</name>
    <dbReference type="NCBI Taxonomy" id="2789776"/>
    <lineage>
        <taxon>Bacteria</taxon>
        <taxon>Bacillati</taxon>
        <taxon>Actinomycetota</taxon>
        <taxon>Acidimicrobiia</taxon>
        <taxon>Acidimicrobiales</taxon>
        <taxon>Iamiaceae</taxon>
        <taxon>Actinomarinicola</taxon>
    </lineage>
</organism>
<accession>A0A5Q2RGF2</accession>
<proteinExistence type="predicted"/>
<evidence type="ECO:0000313" key="2">
    <source>
        <dbReference type="Proteomes" id="UP000334019"/>
    </source>
</evidence>
<reference evidence="1 2" key="1">
    <citation type="submission" date="2019-11" db="EMBL/GenBank/DDBJ databases">
        <authorList>
            <person name="He Y."/>
        </authorList>
    </citation>
    <scope>NUCLEOTIDE SEQUENCE [LARGE SCALE GENOMIC DNA]</scope>
    <source>
        <strain evidence="1 2">SCSIO 58843</strain>
    </source>
</reference>
<sequence>MTETAAVDTIAEALALIDRGLGDMQHRELVSTDEVSDLLLDVRLLLAAQHGDDEALESALTPN</sequence>
<gene>
    <name evidence="1" type="ORF">GH723_06475</name>
</gene>